<feature type="region of interest" description="Disordered" evidence="1">
    <location>
        <begin position="1"/>
        <end position="22"/>
    </location>
</feature>
<dbReference type="PANTHER" id="PTHR11439">
    <property type="entry name" value="GAG-POL-RELATED RETROTRANSPOSON"/>
    <property type="match status" value="1"/>
</dbReference>
<accession>A0AA38WKQ4</accession>
<gene>
    <name evidence="2" type="ORF">OSB04_016081</name>
</gene>
<dbReference type="CDD" id="cd09272">
    <property type="entry name" value="RNase_HI_RT_Ty1"/>
    <property type="match status" value="1"/>
</dbReference>
<dbReference type="AlphaFoldDB" id="A0AA38WKQ4"/>
<keyword evidence="3" id="KW-1185">Reference proteome</keyword>
<protein>
    <recommendedName>
        <fullName evidence="4">Reverse transcriptase Ty1/copia-type domain-containing protein</fullName>
    </recommendedName>
</protein>
<dbReference type="EMBL" id="JARYMX010000004">
    <property type="protein sequence ID" value="KAJ9552036.1"/>
    <property type="molecule type" value="Genomic_DNA"/>
</dbReference>
<comment type="caution">
    <text evidence="2">The sequence shown here is derived from an EMBL/GenBank/DDBJ whole genome shotgun (WGS) entry which is preliminary data.</text>
</comment>
<evidence type="ECO:0000313" key="3">
    <source>
        <dbReference type="Proteomes" id="UP001172457"/>
    </source>
</evidence>
<dbReference type="PANTHER" id="PTHR11439:SF521">
    <property type="entry name" value="RNA-DIRECTED DNA POLYMERASE"/>
    <property type="match status" value="1"/>
</dbReference>
<dbReference type="Proteomes" id="UP001172457">
    <property type="component" value="Chromosome 4"/>
</dbReference>
<sequence length="312" mass="35814">MDRPESPSMVRVSPQSHPMNRTRVDRHDRQVRQNSILFRVVVSWEIEAPNIGLANVILGIKITRTENGLVLSQTHYMDKILEKFNQGDTSIARTPIDTSQHLSKNRGDSVAQVEYSRIIGSLMYLMSCTRPDLTYAVSSLSRYTSNPSVEHWKNITRLLRYLRYTREYRLHYGRYPAVIEGYSDANWISDIKDSRSTSGYVFTLEGADISWKSSKQTVIVRSTMESEFIALDKCGEEGEWLPIGRAQSTMYNGKSRHIRRKHNTIRQLLSTGVISIDYMKSKDNIVDPLTKGLSRDLVYKSSKGMRLNPLNE</sequence>
<name>A0AA38WKQ4_9ASTR</name>
<reference evidence="2" key="1">
    <citation type="submission" date="2023-03" db="EMBL/GenBank/DDBJ databases">
        <title>Chromosome-scale reference genome and RAD-based genetic map of yellow starthistle (Centaurea solstitialis) reveal putative structural variation and QTLs associated with invader traits.</title>
        <authorList>
            <person name="Reatini B."/>
            <person name="Cang F.A."/>
            <person name="Jiang Q."/>
            <person name="Mckibben M.T.W."/>
            <person name="Barker M.S."/>
            <person name="Rieseberg L.H."/>
            <person name="Dlugosch K.M."/>
        </authorList>
    </citation>
    <scope>NUCLEOTIDE SEQUENCE</scope>
    <source>
        <strain evidence="2">CAN-66</strain>
        <tissue evidence="2">Leaf</tissue>
    </source>
</reference>
<evidence type="ECO:0008006" key="4">
    <source>
        <dbReference type="Google" id="ProtNLM"/>
    </source>
</evidence>
<evidence type="ECO:0000256" key="1">
    <source>
        <dbReference type="SAM" id="MobiDB-lite"/>
    </source>
</evidence>
<proteinExistence type="predicted"/>
<organism evidence="2 3">
    <name type="scientific">Centaurea solstitialis</name>
    <name type="common">yellow star-thistle</name>
    <dbReference type="NCBI Taxonomy" id="347529"/>
    <lineage>
        <taxon>Eukaryota</taxon>
        <taxon>Viridiplantae</taxon>
        <taxon>Streptophyta</taxon>
        <taxon>Embryophyta</taxon>
        <taxon>Tracheophyta</taxon>
        <taxon>Spermatophyta</taxon>
        <taxon>Magnoliopsida</taxon>
        <taxon>eudicotyledons</taxon>
        <taxon>Gunneridae</taxon>
        <taxon>Pentapetalae</taxon>
        <taxon>asterids</taxon>
        <taxon>campanulids</taxon>
        <taxon>Asterales</taxon>
        <taxon>Asteraceae</taxon>
        <taxon>Carduoideae</taxon>
        <taxon>Cardueae</taxon>
        <taxon>Centaureinae</taxon>
        <taxon>Centaurea</taxon>
    </lineage>
</organism>
<evidence type="ECO:0000313" key="2">
    <source>
        <dbReference type="EMBL" id="KAJ9552036.1"/>
    </source>
</evidence>